<dbReference type="PANTHER" id="PTHR42796">
    <property type="entry name" value="FUMARYLACETOACETATE HYDROLASE DOMAIN-CONTAINING PROTEIN 2A-RELATED"/>
    <property type="match status" value="1"/>
</dbReference>
<name>A0A1K0IB87_CUPNE</name>
<comment type="cofactor">
    <cofactor evidence="1">
        <name>Mg(2+)</name>
        <dbReference type="ChEBI" id="CHEBI:18420"/>
    </cofactor>
</comment>
<dbReference type="RefSeq" id="WP_340521999.1">
    <property type="nucleotide sequence ID" value="NZ_FMSH01000096.1"/>
</dbReference>
<dbReference type="Gene3D" id="3.90.850.10">
    <property type="entry name" value="Fumarylacetoacetase-like, C-terminal domain"/>
    <property type="match status" value="1"/>
</dbReference>
<dbReference type="GO" id="GO:0046872">
    <property type="term" value="F:metal ion binding"/>
    <property type="evidence" value="ECO:0007669"/>
    <property type="project" value="UniProtKB-KW"/>
</dbReference>
<keyword evidence="3" id="KW-0479">Metal-binding</keyword>
<accession>A0A1K0IB87</accession>
<dbReference type="Pfam" id="PF01557">
    <property type="entry name" value="FAA_hydrolase"/>
    <property type="match status" value="1"/>
</dbReference>
<reference evidence="5" key="1">
    <citation type="submission" date="2016-09" db="EMBL/GenBank/DDBJ databases">
        <authorList>
            <person name="Capua I."/>
            <person name="De Benedictis P."/>
            <person name="Joannis T."/>
            <person name="Lombin L.H."/>
            <person name="Cattoli G."/>
        </authorList>
    </citation>
    <scope>NUCLEOTIDE SEQUENCE</scope>
    <source>
        <strain evidence="5">B9</strain>
    </source>
</reference>
<evidence type="ECO:0000256" key="2">
    <source>
        <dbReference type="ARBA" id="ARBA00010211"/>
    </source>
</evidence>
<sequence length="289" mass="30808">MRLVSYQNKGRAGVGVMVSAQQVVCLDEVAPDLPRTMRGLLSLDDGLARARDAAESGRESACHIDGLTLDPVVTDPHAIWCLARNYKAHADEIGVEAPTRPMIFHRVAASQVGHLGPLVRPVVSAKFDYEGELAVVIGRGGRHIARETALDHVAGYACYNDGSVRDWQRHSSQIGAGKNFAGTGAFGPWLVTPDEAGEIGANTMVTRLNGVEVQSTPLSEMIFGVEELVAYFSTICPLVPGDVIVTGTPGGVGLFQDPPRFLRAGDVVEVEISNIGILRNTVQEETLAG</sequence>
<feature type="domain" description="Fumarylacetoacetase-like C-terminal" evidence="4">
    <location>
        <begin position="79"/>
        <end position="283"/>
    </location>
</feature>
<evidence type="ECO:0000256" key="3">
    <source>
        <dbReference type="ARBA" id="ARBA00022723"/>
    </source>
</evidence>
<dbReference type="InterPro" id="IPR051121">
    <property type="entry name" value="FAH"/>
</dbReference>
<evidence type="ECO:0000256" key="1">
    <source>
        <dbReference type="ARBA" id="ARBA00001946"/>
    </source>
</evidence>
<gene>
    <name evidence="5" type="ORF">CNECB9_1850005</name>
</gene>
<dbReference type="GO" id="GO:0003824">
    <property type="term" value="F:catalytic activity"/>
    <property type="evidence" value="ECO:0007669"/>
    <property type="project" value="InterPro"/>
</dbReference>
<dbReference type="AlphaFoldDB" id="A0A1K0IB87"/>
<dbReference type="SUPFAM" id="SSF56529">
    <property type="entry name" value="FAH"/>
    <property type="match status" value="1"/>
</dbReference>
<dbReference type="InterPro" id="IPR011234">
    <property type="entry name" value="Fumarylacetoacetase-like_C"/>
</dbReference>
<protein>
    <recommendedName>
        <fullName evidence="4">Fumarylacetoacetase-like C-terminal domain-containing protein</fullName>
    </recommendedName>
</protein>
<proteinExistence type="inferred from homology"/>
<dbReference type="InterPro" id="IPR036663">
    <property type="entry name" value="Fumarylacetoacetase_C_sf"/>
</dbReference>
<evidence type="ECO:0000259" key="4">
    <source>
        <dbReference type="Pfam" id="PF01557"/>
    </source>
</evidence>
<dbReference type="EMBL" id="FMSH01000096">
    <property type="protein sequence ID" value="SCU74533.1"/>
    <property type="molecule type" value="Genomic_DNA"/>
</dbReference>
<evidence type="ECO:0000313" key="5">
    <source>
        <dbReference type="EMBL" id="SCU74533.1"/>
    </source>
</evidence>
<dbReference type="GO" id="GO:0044281">
    <property type="term" value="P:small molecule metabolic process"/>
    <property type="evidence" value="ECO:0007669"/>
    <property type="project" value="UniProtKB-ARBA"/>
</dbReference>
<comment type="similarity">
    <text evidence="2">Belongs to the FAH family.</text>
</comment>
<organism evidence="5">
    <name type="scientific">Cupriavidus necator</name>
    <name type="common">Alcaligenes eutrophus</name>
    <name type="synonym">Ralstonia eutropha</name>
    <dbReference type="NCBI Taxonomy" id="106590"/>
    <lineage>
        <taxon>Bacteria</taxon>
        <taxon>Pseudomonadati</taxon>
        <taxon>Pseudomonadota</taxon>
        <taxon>Betaproteobacteria</taxon>
        <taxon>Burkholderiales</taxon>
        <taxon>Burkholderiaceae</taxon>
        <taxon>Cupriavidus</taxon>
    </lineage>
</organism>
<dbReference type="PANTHER" id="PTHR42796:SF4">
    <property type="entry name" value="FUMARYLACETOACETATE HYDROLASE DOMAIN-CONTAINING PROTEIN 2A"/>
    <property type="match status" value="1"/>
</dbReference>